<dbReference type="GO" id="GO:0008270">
    <property type="term" value="F:zinc ion binding"/>
    <property type="evidence" value="ECO:0007669"/>
    <property type="project" value="UniProtKB-KW"/>
</dbReference>
<dbReference type="EMBL" id="JBAMIC010000024">
    <property type="protein sequence ID" value="KAK7090584.1"/>
    <property type="molecule type" value="Genomic_DNA"/>
</dbReference>
<name>A0AAN9APF2_9CAEN</name>
<evidence type="ECO:0000256" key="4">
    <source>
        <dbReference type="SAM" id="MobiDB-lite"/>
    </source>
</evidence>
<evidence type="ECO:0000259" key="5">
    <source>
        <dbReference type="PROSITE" id="PS50089"/>
    </source>
</evidence>
<proteinExistence type="predicted"/>
<reference evidence="6 7" key="1">
    <citation type="submission" date="2024-02" db="EMBL/GenBank/DDBJ databases">
        <title>Chromosome-scale genome assembly of the rough periwinkle Littorina saxatilis.</title>
        <authorList>
            <person name="De Jode A."/>
            <person name="Faria R."/>
            <person name="Formenti G."/>
            <person name="Sims Y."/>
            <person name="Smith T.P."/>
            <person name="Tracey A."/>
            <person name="Wood J.M.D."/>
            <person name="Zagrodzka Z.B."/>
            <person name="Johannesson K."/>
            <person name="Butlin R.K."/>
            <person name="Leder E.H."/>
        </authorList>
    </citation>
    <scope>NUCLEOTIDE SEQUENCE [LARGE SCALE GENOMIC DNA]</scope>
    <source>
        <strain evidence="6">Snail1</strain>
        <tissue evidence="6">Muscle</tissue>
    </source>
</reference>
<dbReference type="GO" id="GO:0016567">
    <property type="term" value="P:protein ubiquitination"/>
    <property type="evidence" value="ECO:0007669"/>
    <property type="project" value="TreeGrafter"/>
</dbReference>
<sequence>MCPSTPNRHDDQQRPPEQQLPVCIEAVLELNLPHNIVISAHQQLRSEGYRDVTEAGSDAEAGAARGDDNNCITAALLLITVDALIKSDFAASPGCDTTQIHLGPTALPYADSLSSSAGVVGVVTGSGFQDDGQGNGSQTRSNQHTPQHREQTTGYRSASEEDRSSSLSAPEGTHAQAAAASVVSTLPPRVSSPGGVPVSAVTVATHTTEPQTVSQPASSSSQTANTQTTSATPPARIGPTPRGQRAITSTEDSQTRERRRQLERLRVLRAENRRLKEKKMCRQCRQRPVDLTLLPCGHFCFCQQCGSSFSACPLCRKTILADVRTFVS</sequence>
<feature type="region of interest" description="Disordered" evidence="4">
    <location>
        <begin position="124"/>
        <end position="259"/>
    </location>
</feature>
<evidence type="ECO:0000256" key="3">
    <source>
        <dbReference type="PROSITE-ProRule" id="PRU00175"/>
    </source>
</evidence>
<protein>
    <recommendedName>
        <fullName evidence="5">RING-type domain-containing protein</fullName>
    </recommendedName>
</protein>
<keyword evidence="1 3" id="KW-0863">Zinc-finger</keyword>
<feature type="domain" description="RING-type" evidence="5">
    <location>
        <begin position="281"/>
        <end position="316"/>
    </location>
</feature>
<organism evidence="6 7">
    <name type="scientific">Littorina saxatilis</name>
    <dbReference type="NCBI Taxonomy" id="31220"/>
    <lineage>
        <taxon>Eukaryota</taxon>
        <taxon>Metazoa</taxon>
        <taxon>Spiralia</taxon>
        <taxon>Lophotrochozoa</taxon>
        <taxon>Mollusca</taxon>
        <taxon>Gastropoda</taxon>
        <taxon>Caenogastropoda</taxon>
        <taxon>Littorinimorpha</taxon>
        <taxon>Littorinoidea</taxon>
        <taxon>Littorinidae</taxon>
        <taxon>Littorina</taxon>
    </lineage>
</organism>
<dbReference type="PANTHER" id="PTHR22696:SF1">
    <property type="entry name" value="E3 UBIQUITIN-PROTEIN LIGASE RNF26"/>
    <property type="match status" value="1"/>
</dbReference>
<dbReference type="AlphaFoldDB" id="A0AAN9APF2"/>
<accession>A0AAN9APF2</accession>
<evidence type="ECO:0000313" key="7">
    <source>
        <dbReference type="Proteomes" id="UP001374579"/>
    </source>
</evidence>
<dbReference type="Pfam" id="PF13920">
    <property type="entry name" value="zf-C3HC4_3"/>
    <property type="match status" value="1"/>
</dbReference>
<evidence type="ECO:0000313" key="6">
    <source>
        <dbReference type="EMBL" id="KAK7090584.1"/>
    </source>
</evidence>
<comment type="caution">
    <text evidence="6">The sequence shown here is derived from an EMBL/GenBank/DDBJ whole genome shotgun (WGS) entry which is preliminary data.</text>
</comment>
<dbReference type="GO" id="GO:0061630">
    <property type="term" value="F:ubiquitin protein ligase activity"/>
    <property type="evidence" value="ECO:0007669"/>
    <property type="project" value="TreeGrafter"/>
</dbReference>
<feature type="compositionally biased region" description="Low complexity" evidence="4">
    <location>
        <begin position="191"/>
        <end position="235"/>
    </location>
</feature>
<feature type="compositionally biased region" description="Polar residues" evidence="4">
    <location>
        <begin position="136"/>
        <end position="145"/>
    </location>
</feature>
<dbReference type="GO" id="GO:0006511">
    <property type="term" value="P:ubiquitin-dependent protein catabolic process"/>
    <property type="evidence" value="ECO:0007669"/>
    <property type="project" value="TreeGrafter"/>
</dbReference>
<evidence type="ECO:0000256" key="2">
    <source>
        <dbReference type="ARBA" id="ARBA00022833"/>
    </source>
</evidence>
<keyword evidence="1 3" id="KW-0479">Metal-binding</keyword>
<dbReference type="PROSITE" id="PS50089">
    <property type="entry name" value="ZF_RING_2"/>
    <property type="match status" value="1"/>
</dbReference>
<dbReference type="SUPFAM" id="SSF57850">
    <property type="entry name" value="RING/U-box"/>
    <property type="match status" value="1"/>
</dbReference>
<dbReference type="PANTHER" id="PTHR22696">
    <property type="entry name" value="E3 UBIQUITIN-PROTEIN LIGASE RNF26"/>
    <property type="match status" value="1"/>
</dbReference>
<dbReference type="InterPro" id="IPR013083">
    <property type="entry name" value="Znf_RING/FYVE/PHD"/>
</dbReference>
<dbReference type="InterPro" id="IPR001841">
    <property type="entry name" value="Znf_RING"/>
</dbReference>
<keyword evidence="7" id="KW-1185">Reference proteome</keyword>
<gene>
    <name evidence="6" type="ORF">V1264_010359</name>
</gene>
<dbReference type="Proteomes" id="UP001374579">
    <property type="component" value="Unassembled WGS sequence"/>
</dbReference>
<keyword evidence="2" id="KW-0862">Zinc</keyword>
<evidence type="ECO:0000256" key="1">
    <source>
        <dbReference type="ARBA" id="ARBA00022771"/>
    </source>
</evidence>
<dbReference type="Gene3D" id="3.30.40.10">
    <property type="entry name" value="Zinc/RING finger domain, C3HC4 (zinc finger)"/>
    <property type="match status" value="1"/>
</dbReference>